<keyword evidence="5" id="KW-1133">Transmembrane helix</keyword>
<dbReference type="PANTHER" id="PTHR10117">
    <property type="entry name" value="TRANSIENT RECEPTOR POTENTIAL CHANNEL"/>
    <property type="match status" value="1"/>
</dbReference>
<dbReference type="AlphaFoldDB" id="A0A183MXV2"/>
<dbReference type="PRINTS" id="PR01097">
    <property type="entry name" value="TRNSRECEPTRP"/>
</dbReference>
<gene>
    <name evidence="6" type="ORF">SMRZ_LOCUS20880</name>
</gene>
<feature type="transmembrane region" description="Helical" evidence="5">
    <location>
        <begin position="102"/>
        <end position="121"/>
    </location>
</feature>
<dbReference type="GO" id="GO:0005886">
    <property type="term" value="C:plasma membrane"/>
    <property type="evidence" value="ECO:0007669"/>
    <property type="project" value="TreeGrafter"/>
</dbReference>
<evidence type="ECO:0000256" key="5">
    <source>
        <dbReference type="SAM" id="Phobius"/>
    </source>
</evidence>
<evidence type="ECO:0000256" key="1">
    <source>
        <dbReference type="ARBA" id="ARBA00022448"/>
    </source>
</evidence>
<proteinExistence type="predicted"/>
<dbReference type="STRING" id="48269.A0A183MXV2"/>
<dbReference type="Proteomes" id="UP000277204">
    <property type="component" value="Unassembled WGS sequence"/>
</dbReference>
<evidence type="ECO:0000256" key="2">
    <source>
        <dbReference type="ARBA" id="ARBA00023065"/>
    </source>
</evidence>
<keyword evidence="5" id="KW-0812">Transmembrane</keyword>
<evidence type="ECO:0000313" key="6">
    <source>
        <dbReference type="EMBL" id="VDP37450.1"/>
    </source>
</evidence>
<dbReference type="GO" id="GO:0034703">
    <property type="term" value="C:cation channel complex"/>
    <property type="evidence" value="ECO:0007669"/>
    <property type="project" value="TreeGrafter"/>
</dbReference>
<organism evidence="6 7">
    <name type="scientific">Schistosoma margrebowiei</name>
    <dbReference type="NCBI Taxonomy" id="48269"/>
    <lineage>
        <taxon>Eukaryota</taxon>
        <taxon>Metazoa</taxon>
        <taxon>Spiralia</taxon>
        <taxon>Lophotrochozoa</taxon>
        <taxon>Platyhelminthes</taxon>
        <taxon>Trematoda</taxon>
        <taxon>Digenea</taxon>
        <taxon>Strigeidida</taxon>
        <taxon>Schistosomatoidea</taxon>
        <taxon>Schistosomatidae</taxon>
        <taxon>Schistosoma</taxon>
    </lineage>
</organism>
<dbReference type="GO" id="GO:0051480">
    <property type="term" value="P:regulation of cytosolic calcium ion concentration"/>
    <property type="evidence" value="ECO:0007669"/>
    <property type="project" value="TreeGrafter"/>
</dbReference>
<keyword evidence="5" id="KW-0472">Membrane</keyword>
<name>A0A183MXV2_9TREM</name>
<dbReference type="GO" id="GO:0015279">
    <property type="term" value="F:store-operated calcium channel activity"/>
    <property type="evidence" value="ECO:0007669"/>
    <property type="project" value="TreeGrafter"/>
</dbReference>
<feature type="compositionally biased region" description="Basic and acidic residues" evidence="4">
    <location>
        <begin position="317"/>
        <end position="334"/>
    </location>
</feature>
<evidence type="ECO:0000256" key="3">
    <source>
        <dbReference type="ARBA" id="ARBA00023303"/>
    </source>
</evidence>
<evidence type="ECO:0000313" key="7">
    <source>
        <dbReference type="Proteomes" id="UP000277204"/>
    </source>
</evidence>
<feature type="region of interest" description="Disordered" evidence="4">
    <location>
        <begin position="410"/>
        <end position="436"/>
    </location>
</feature>
<evidence type="ECO:0000256" key="4">
    <source>
        <dbReference type="SAM" id="MobiDB-lite"/>
    </source>
</evidence>
<keyword evidence="7" id="KW-1185">Reference proteome</keyword>
<feature type="compositionally biased region" description="Basic and acidic residues" evidence="4">
    <location>
        <begin position="426"/>
        <end position="436"/>
    </location>
</feature>
<dbReference type="InterPro" id="IPR002153">
    <property type="entry name" value="TRPC_channel"/>
</dbReference>
<accession>A0A183MXV2</accession>
<keyword evidence="1" id="KW-0813">Transport</keyword>
<dbReference type="EMBL" id="UZAI01018488">
    <property type="protein sequence ID" value="VDP37450.1"/>
    <property type="molecule type" value="Genomic_DNA"/>
</dbReference>
<sequence>MGLQRKQPHVKEMVSLYRRKLGERVTNDFTGASFLNTTNNHEVNFPAYTYTGATFHTLYWALFGQSSTNVTTIDENLASMYPGHEYLAVDSSPYIVNSLGSILYAIYNACMIIILLNMLIAMMSKSFDEIQGDRLEEWKFARASLWLVYIDQEGVLPVPLNLLPSREAITSLLSRFCSIIQWKKPQIYTKHHCDLQKNENAIIFNQTIPTKHHSVNTQFNQNIRKTHTTTTVSTLLDTNSIHSNEWTSDGSESENETEKILNDYKLHTDTIRADVMRRYLFKLQKQKEEELKSGEFSVMNIHRQQIQKMMDHEVKRKQELNQDKLSRKESKTQGDEEIDETPPKSATEIGDENRLRGLRSLLMPPSIRKKLEAVASVNHSGNESEKREAAEAAARFYLLQTTRKAYDTNKLSGESFKSRQSYSNQPKDETFTARTERPIKGVHLRELYGVEQEMHDMSEALSSYSLSEATISELNELETY</sequence>
<dbReference type="PANTHER" id="PTHR10117:SF54">
    <property type="entry name" value="TRANSIENT RECEPTOR POTENTIAL-GAMMA PROTEIN"/>
    <property type="match status" value="1"/>
</dbReference>
<protein>
    <submittedName>
        <fullName evidence="6">Uncharacterized protein</fullName>
    </submittedName>
</protein>
<keyword evidence="2" id="KW-0406">Ion transport</keyword>
<dbReference type="GO" id="GO:0070679">
    <property type="term" value="F:inositol 1,4,5 trisphosphate binding"/>
    <property type="evidence" value="ECO:0007669"/>
    <property type="project" value="TreeGrafter"/>
</dbReference>
<keyword evidence="3" id="KW-0407">Ion channel</keyword>
<reference evidence="6 7" key="1">
    <citation type="submission" date="2018-11" db="EMBL/GenBank/DDBJ databases">
        <authorList>
            <consortium name="Pathogen Informatics"/>
        </authorList>
    </citation>
    <scope>NUCLEOTIDE SEQUENCE [LARGE SCALE GENOMIC DNA]</scope>
    <source>
        <strain evidence="6 7">Zambia</strain>
    </source>
</reference>
<feature type="region of interest" description="Disordered" evidence="4">
    <location>
        <begin position="317"/>
        <end position="355"/>
    </location>
</feature>